<keyword evidence="3" id="KW-1185">Reference proteome</keyword>
<protein>
    <recommendedName>
        <fullName evidence="4">CCD97-like C-terminal domain-containing protein</fullName>
    </recommendedName>
</protein>
<proteinExistence type="predicted"/>
<feature type="region of interest" description="Disordered" evidence="1">
    <location>
        <begin position="118"/>
        <end position="176"/>
    </location>
</feature>
<organism evidence="2 3">
    <name type="scientific">Malassezia cuniculi</name>
    <dbReference type="NCBI Taxonomy" id="948313"/>
    <lineage>
        <taxon>Eukaryota</taxon>
        <taxon>Fungi</taxon>
        <taxon>Dikarya</taxon>
        <taxon>Basidiomycota</taxon>
        <taxon>Ustilaginomycotina</taxon>
        <taxon>Malasseziomycetes</taxon>
        <taxon>Malasseziales</taxon>
        <taxon>Malasseziaceae</taxon>
        <taxon>Malassezia</taxon>
    </lineage>
</organism>
<feature type="compositionally biased region" description="Polar residues" evidence="1">
    <location>
        <begin position="147"/>
        <end position="176"/>
    </location>
</feature>
<evidence type="ECO:0000313" key="2">
    <source>
        <dbReference type="EMBL" id="WFD36658.1"/>
    </source>
</evidence>
<dbReference type="Proteomes" id="UP001219933">
    <property type="component" value="Chromosome 5"/>
</dbReference>
<dbReference type="EMBL" id="CP119881">
    <property type="protein sequence ID" value="WFD36658.1"/>
    <property type="molecule type" value="Genomic_DNA"/>
</dbReference>
<gene>
    <name evidence="2" type="ORF">MCUN1_003545</name>
</gene>
<dbReference type="AlphaFoldDB" id="A0AAF0J7W8"/>
<evidence type="ECO:0008006" key="4">
    <source>
        <dbReference type="Google" id="ProtNLM"/>
    </source>
</evidence>
<name>A0AAF0J7W8_9BASI</name>
<evidence type="ECO:0000313" key="3">
    <source>
        <dbReference type="Proteomes" id="UP001219933"/>
    </source>
</evidence>
<reference evidence="2" key="1">
    <citation type="submission" date="2023-03" db="EMBL/GenBank/DDBJ databases">
        <title>Mating type loci evolution in Malassezia.</title>
        <authorList>
            <person name="Coelho M.A."/>
        </authorList>
    </citation>
    <scope>NUCLEOTIDE SEQUENCE</scope>
    <source>
        <strain evidence="2">CBS 11721</strain>
    </source>
</reference>
<accession>A0AAF0J7W8</accession>
<sequence length="246" mass="27487">MSDREWAPVQQWLADMHADKEQSARDIFMRYLEQLPAPLDRIVGEQLSPQERAEHPVIRARRRKYVESGTAEDLDIDTQRRRDPALWDRIVGVPRNYQDEEEEESGASDELAEVANNSARVRPANGPITGADSAPQSAMRQSVPADTPQTAPADTPQSVPADTPQSALADTPLSTQGPLGALHRRYLAEIDGNALDGYYAPELLAEFGRAVRDRSVQGMLEASYACDYDEQWDSCARETDESWFDE</sequence>
<evidence type="ECO:0000256" key="1">
    <source>
        <dbReference type="SAM" id="MobiDB-lite"/>
    </source>
</evidence>